<feature type="compositionally biased region" description="Basic residues" evidence="1">
    <location>
        <begin position="38"/>
        <end position="49"/>
    </location>
</feature>
<name>A0A024TK02_9STRA</name>
<feature type="region of interest" description="Disordered" evidence="1">
    <location>
        <begin position="1"/>
        <end position="49"/>
    </location>
</feature>
<protein>
    <submittedName>
        <fullName evidence="2">Uncharacterized protein</fullName>
    </submittedName>
</protein>
<gene>
    <name evidence="2" type="ORF">H310_11794</name>
</gene>
<dbReference type="RefSeq" id="XP_008876785.1">
    <property type="nucleotide sequence ID" value="XM_008878563.1"/>
</dbReference>
<feature type="compositionally biased region" description="Basic residues" evidence="1">
    <location>
        <begin position="1"/>
        <end position="10"/>
    </location>
</feature>
<organism evidence="2">
    <name type="scientific">Aphanomyces invadans</name>
    <dbReference type="NCBI Taxonomy" id="157072"/>
    <lineage>
        <taxon>Eukaryota</taxon>
        <taxon>Sar</taxon>
        <taxon>Stramenopiles</taxon>
        <taxon>Oomycota</taxon>
        <taxon>Saprolegniomycetes</taxon>
        <taxon>Saprolegniales</taxon>
        <taxon>Verrucalvaceae</taxon>
        <taxon>Aphanomyces</taxon>
    </lineage>
</organism>
<evidence type="ECO:0000313" key="2">
    <source>
        <dbReference type="EMBL" id="ETV94470.1"/>
    </source>
</evidence>
<accession>A0A024TK02</accession>
<proteinExistence type="predicted"/>
<dbReference type="AlphaFoldDB" id="A0A024TK02"/>
<reference evidence="2" key="1">
    <citation type="submission" date="2013-12" db="EMBL/GenBank/DDBJ databases">
        <title>The Genome Sequence of Aphanomyces invadans NJM9701.</title>
        <authorList>
            <consortium name="The Broad Institute Genomics Platform"/>
            <person name="Russ C."/>
            <person name="Tyler B."/>
            <person name="van West P."/>
            <person name="Dieguez-Uribeondo J."/>
            <person name="Young S.K."/>
            <person name="Zeng Q."/>
            <person name="Gargeya S."/>
            <person name="Fitzgerald M."/>
            <person name="Abouelleil A."/>
            <person name="Alvarado L."/>
            <person name="Chapman S.B."/>
            <person name="Gainer-Dewar J."/>
            <person name="Goldberg J."/>
            <person name="Griggs A."/>
            <person name="Gujja S."/>
            <person name="Hansen M."/>
            <person name="Howarth C."/>
            <person name="Imamovic A."/>
            <person name="Ireland A."/>
            <person name="Larimer J."/>
            <person name="McCowan C."/>
            <person name="Murphy C."/>
            <person name="Pearson M."/>
            <person name="Poon T.W."/>
            <person name="Priest M."/>
            <person name="Roberts A."/>
            <person name="Saif S."/>
            <person name="Shea T."/>
            <person name="Sykes S."/>
            <person name="Wortman J."/>
            <person name="Nusbaum C."/>
            <person name="Birren B."/>
        </authorList>
    </citation>
    <scope>NUCLEOTIDE SEQUENCE [LARGE SCALE GENOMIC DNA]</scope>
    <source>
        <strain evidence="2">NJM9701</strain>
    </source>
</reference>
<feature type="compositionally biased region" description="Polar residues" evidence="1">
    <location>
        <begin position="11"/>
        <end position="29"/>
    </location>
</feature>
<sequence length="133" mass="14459">MTRAMRRSNSRLRTGQGQTSCRADPSSSARHVPLPAKNARRGKGTTVQGHHKRCSVFGIATVHVRHAADIHGAEFAAHCMHEDGDGVTTGHGNRGATKRCDLSSRCQNSTKFLNYGVKYTASTRKIGKTSRTK</sequence>
<dbReference type="EMBL" id="KI913985">
    <property type="protein sequence ID" value="ETV94470.1"/>
    <property type="molecule type" value="Genomic_DNA"/>
</dbReference>
<evidence type="ECO:0000256" key="1">
    <source>
        <dbReference type="SAM" id="MobiDB-lite"/>
    </source>
</evidence>
<dbReference type="VEuPathDB" id="FungiDB:H310_11794"/>
<dbReference type="GeneID" id="20088844"/>